<evidence type="ECO:0000313" key="2">
    <source>
        <dbReference type="Proteomes" id="UP000032180"/>
    </source>
</evidence>
<keyword evidence="2" id="KW-1185">Reference proteome</keyword>
<evidence type="ECO:0000313" key="1">
    <source>
        <dbReference type="EnsemblPlants" id="LPERR07G03550.4"/>
    </source>
</evidence>
<reference evidence="1 2" key="1">
    <citation type="submission" date="2012-08" db="EMBL/GenBank/DDBJ databases">
        <title>Oryza genome evolution.</title>
        <authorList>
            <person name="Wing R.A."/>
        </authorList>
    </citation>
    <scope>NUCLEOTIDE SEQUENCE</scope>
</reference>
<dbReference type="HOGENOM" id="CLU_2641683_0_0_1"/>
<proteinExistence type="predicted"/>
<dbReference type="Proteomes" id="UP000032180">
    <property type="component" value="Chromosome 7"/>
</dbReference>
<dbReference type="EnsemblPlants" id="LPERR07G03550.4">
    <property type="protein sequence ID" value="LPERR07G03550.4"/>
    <property type="gene ID" value="LPERR07G03550"/>
</dbReference>
<protein>
    <submittedName>
        <fullName evidence="1">Uncharacterized protein</fullName>
    </submittedName>
</protein>
<reference evidence="2" key="2">
    <citation type="submission" date="2013-12" db="EMBL/GenBank/DDBJ databases">
        <authorList>
            <person name="Yu Y."/>
            <person name="Lee S."/>
            <person name="de Baynast K."/>
            <person name="Wissotski M."/>
            <person name="Liu L."/>
            <person name="Talag J."/>
            <person name="Goicoechea J."/>
            <person name="Angelova A."/>
            <person name="Jetty R."/>
            <person name="Kudrna D."/>
            <person name="Golser W."/>
            <person name="Rivera L."/>
            <person name="Zhang J."/>
            <person name="Wing R."/>
        </authorList>
    </citation>
    <scope>NUCLEOTIDE SEQUENCE</scope>
</reference>
<name>A0A0D9WVU0_9ORYZ</name>
<accession>A0A0D9WVU0</accession>
<organism evidence="1 2">
    <name type="scientific">Leersia perrieri</name>
    <dbReference type="NCBI Taxonomy" id="77586"/>
    <lineage>
        <taxon>Eukaryota</taxon>
        <taxon>Viridiplantae</taxon>
        <taxon>Streptophyta</taxon>
        <taxon>Embryophyta</taxon>
        <taxon>Tracheophyta</taxon>
        <taxon>Spermatophyta</taxon>
        <taxon>Magnoliopsida</taxon>
        <taxon>Liliopsida</taxon>
        <taxon>Poales</taxon>
        <taxon>Poaceae</taxon>
        <taxon>BOP clade</taxon>
        <taxon>Oryzoideae</taxon>
        <taxon>Oryzeae</taxon>
        <taxon>Oryzinae</taxon>
        <taxon>Leersia</taxon>
    </lineage>
</organism>
<dbReference type="Gramene" id="LPERR07G03550.4">
    <property type="protein sequence ID" value="LPERR07G03550.4"/>
    <property type="gene ID" value="LPERR07G03550"/>
</dbReference>
<reference evidence="1" key="3">
    <citation type="submission" date="2015-04" db="UniProtKB">
        <authorList>
            <consortium name="EnsemblPlants"/>
        </authorList>
    </citation>
    <scope>IDENTIFICATION</scope>
</reference>
<dbReference type="AlphaFoldDB" id="A0A0D9WVU0"/>
<sequence>MNCFEKHDFCGAGFADAAIINIPQIARLKDRRNLITARRARTAAAGRLLELAGLLDLVQEDGVTAASASRAWQRQHP</sequence>